<dbReference type="InterPro" id="IPR009078">
    <property type="entry name" value="Ferritin-like_SF"/>
</dbReference>
<dbReference type="EMBL" id="FNFH01000002">
    <property type="protein sequence ID" value="SDJ97038.1"/>
    <property type="molecule type" value="Genomic_DNA"/>
</dbReference>
<organism evidence="1 2">
    <name type="scientific">Microbulbifer yueqingensis</name>
    <dbReference type="NCBI Taxonomy" id="658219"/>
    <lineage>
        <taxon>Bacteria</taxon>
        <taxon>Pseudomonadati</taxon>
        <taxon>Pseudomonadota</taxon>
        <taxon>Gammaproteobacteria</taxon>
        <taxon>Cellvibrionales</taxon>
        <taxon>Microbulbiferaceae</taxon>
        <taxon>Microbulbifer</taxon>
    </lineage>
</organism>
<name>A0A1G8Y2I7_9GAMM</name>
<protein>
    <recommendedName>
        <fullName evidence="3">ATPase</fullName>
    </recommendedName>
</protein>
<gene>
    <name evidence="1" type="ORF">SAMN05216212_1334</name>
</gene>
<dbReference type="Proteomes" id="UP000199305">
    <property type="component" value="Unassembled WGS sequence"/>
</dbReference>
<dbReference type="RefSeq" id="WP_217631380.1">
    <property type="nucleotide sequence ID" value="NZ_FNFH01000002.1"/>
</dbReference>
<evidence type="ECO:0000313" key="2">
    <source>
        <dbReference type="Proteomes" id="UP000199305"/>
    </source>
</evidence>
<evidence type="ECO:0008006" key="3">
    <source>
        <dbReference type="Google" id="ProtNLM"/>
    </source>
</evidence>
<dbReference type="STRING" id="658219.SAMN05216212_1334"/>
<proteinExistence type="predicted"/>
<sequence>MQVETLQDVLEWTTELHRNLAECLGECAKSNEDKRASMLLDYLAEHEERLAGLVDQFEVNAETRALNTWCYDYMDKHPILRSTRCDAPFQKLDAKEIMDVVADQHQQVIDLYRYLHARADVDTTRDLMEKLKSLEEHEAMQMTQSANRLQDL</sequence>
<dbReference type="AlphaFoldDB" id="A0A1G8Y2I7"/>
<evidence type="ECO:0000313" key="1">
    <source>
        <dbReference type="EMBL" id="SDJ97038.1"/>
    </source>
</evidence>
<keyword evidence="2" id="KW-1185">Reference proteome</keyword>
<dbReference type="SUPFAM" id="SSF47240">
    <property type="entry name" value="Ferritin-like"/>
    <property type="match status" value="1"/>
</dbReference>
<accession>A0A1G8Y2I7</accession>
<reference evidence="2" key="1">
    <citation type="submission" date="2016-10" db="EMBL/GenBank/DDBJ databases">
        <authorList>
            <person name="Varghese N."/>
            <person name="Submissions S."/>
        </authorList>
    </citation>
    <scope>NUCLEOTIDE SEQUENCE [LARGE SCALE GENOMIC DNA]</scope>
    <source>
        <strain evidence="2">CGMCC 1.10658</strain>
    </source>
</reference>